<feature type="compositionally biased region" description="Low complexity" evidence="8">
    <location>
        <begin position="389"/>
        <end position="401"/>
    </location>
</feature>
<name>A0ABN2VJD5_9ACTN</name>
<dbReference type="Pfam" id="PF00652">
    <property type="entry name" value="Ricin_B_lectin"/>
    <property type="match status" value="1"/>
</dbReference>
<evidence type="ECO:0000256" key="1">
    <source>
        <dbReference type="ARBA" id="ARBA00012513"/>
    </source>
</evidence>
<dbReference type="PANTHER" id="PTHR43289:SF6">
    <property type="entry name" value="SERINE_THREONINE-PROTEIN KINASE NEKL-3"/>
    <property type="match status" value="1"/>
</dbReference>
<dbReference type="PANTHER" id="PTHR43289">
    <property type="entry name" value="MITOGEN-ACTIVATED PROTEIN KINASE KINASE KINASE 20-RELATED"/>
    <property type="match status" value="1"/>
</dbReference>
<dbReference type="Pfam" id="PF00069">
    <property type="entry name" value="Pkinase"/>
    <property type="match status" value="1"/>
</dbReference>
<feature type="region of interest" description="Disordered" evidence="8">
    <location>
        <begin position="385"/>
        <end position="444"/>
    </location>
</feature>
<dbReference type="InterPro" id="IPR000719">
    <property type="entry name" value="Prot_kinase_dom"/>
</dbReference>
<accession>A0ABN2VJD5</accession>
<dbReference type="Gene3D" id="1.10.510.10">
    <property type="entry name" value="Transferase(Phosphotransferase) domain 1"/>
    <property type="match status" value="1"/>
</dbReference>
<feature type="region of interest" description="Disordered" evidence="8">
    <location>
        <begin position="679"/>
        <end position="805"/>
    </location>
</feature>
<evidence type="ECO:0000256" key="4">
    <source>
        <dbReference type="ARBA" id="ARBA00022741"/>
    </source>
</evidence>
<dbReference type="EC" id="2.7.11.1" evidence="1"/>
<evidence type="ECO:0000256" key="3">
    <source>
        <dbReference type="ARBA" id="ARBA00022679"/>
    </source>
</evidence>
<reference evidence="10 11" key="1">
    <citation type="journal article" date="2019" name="Int. J. Syst. Evol. Microbiol.">
        <title>The Global Catalogue of Microorganisms (GCM) 10K type strain sequencing project: providing services to taxonomists for standard genome sequencing and annotation.</title>
        <authorList>
            <consortium name="The Broad Institute Genomics Platform"/>
            <consortium name="The Broad Institute Genome Sequencing Center for Infectious Disease"/>
            <person name="Wu L."/>
            <person name="Ma J."/>
        </authorList>
    </citation>
    <scope>NUCLEOTIDE SEQUENCE [LARGE SCALE GENOMIC DNA]</scope>
    <source>
        <strain evidence="10 11">JCM 16014</strain>
    </source>
</reference>
<dbReference type="EMBL" id="BAAAQN010000091">
    <property type="protein sequence ID" value="GAA2063415.1"/>
    <property type="molecule type" value="Genomic_DNA"/>
</dbReference>
<dbReference type="PROSITE" id="PS50011">
    <property type="entry name" value="PROTEIN_KINASE_DOM"/>
    <property type="match status" value="1"/>
</dbReference>
<dbReference type="CDD" id="cd14014">
    <property type="entry name" value="STKc_PknB_like"/>
    <property type="match status" value="1"/>
</dbReference>
<feature type="compositionally biased region" description="Low complexity" evidence="8">
    <location>
        <begin position="691"/>
        <end position="726"/>
    </location>
</feature>
<feature type="domain" description="Protein kinase" evidence="9">
    <location>
        <begin position="17"/>
        <end position="274"/>
    </location>
</feature>
<keyword evidence="2" id="KW-0723">Serine/threonine-protein kinase</keyword>
<evidence type="ECO:0000256" key="5">
    <source>
        <dbReference type="ARBA" id="ARBA00022777"/>
    </source>
</evidence>
<feature type="region of interest" description="Disordered" evidence="8">
    <location>
        <begin position="465"/>
        <end position="638"/>
    </location>
</feature>
<evidence type="ECO:0000313" key="11">
    <source>
        <dbReference type="Proteomes" id="UP001500751"/>
    </source>
</evidence>
<dbReference type="Proteomes" id="UP001500751">
    <property type="component" value="Unassembled WGS sequence"/>
</dbReference>
<dbReference type="Gene3D" id="2.80.10.50">
    <property type="match status" value="1"/>
</dbReference>
<feature type="compositionally biased region" description="Acidic residues" evidence="8">
    <location>
        <begin position="328"/>
        <end position="338"/>
    </location>
</feature>
<keyword evidence="11" id="KW-1185">Reference proteome</keyword>
<dbReference type="PROSITE" id="PS00107">
    <property type="entry name" value="PROTEIN_KINASE_ATP"/>
    <property type="match status" value="1"/>
</dbReference>
<keyword evidence="6 7" id="KW-0067">ATP-binding</keyword>
<dbReference type="PROSITE" id="PS50231">
    <property type="entry name" value="RICIN_B_LECTIN"/>
    <property type="match status" value="1"/>
</dbReference>
<gene>
    <name evidence="10" type="ORF">GCM10009839_88390</name>
</gene>
<feature type="compositionally biased region" description="Low complexity" evidence="8">
    <location>
        <begin position="428"/>
        <end position="439"/>
    </location>
</feature>
<keyword evidence="4 7" id="KW-0547">Nucleotide-binding</keyword>
<feature type="compositionally biased region" description="Low complexity" evidence="8">
    <location>
        <begin position="746"/>
        <end position="762"/>
    </location>
</feature>
<organism evidence="10 11">
    <name type="scientific">Catenulispora yoronensis</name>
    <dbReference type="NCBI Taxonomy" id="450799"/>
    <lineage>
        <taxon>Bacteria</taxon>
        <taxon>Bacillati</taxon>
        <taxon>Actinomycetota</taxon>
        <taxon>Actinomycetes</taxon>
        <taxon>Catenulisporales</taxon>
        <taxon>Catenulisporaceae</taxon>
        <taxon>Catenulispora</taxon>
    </lineage>
</organism>
<dbReference type="SUPFAM" id="SSF56112">
    <property type="entry name" value="Protein kinase-like (PK-like)"/>
    <property type="match status" value="1"/>
</dbReference>
<dbReference type="CDD" id="cd00161">
    <property type="entry name" value="beta-trefoil_Ricin-like"/>
    <property type="match status" value="1"/>
</dbReference>
<keyword evidence="5" id="KW-0418">Kinase</keyword>
<feature type="compositionally biased region" description="Acidic residues" evidence="8">
    <location>
        <begin position="523"/>
        <end position="534"/>
    </location>
</feature>
<dbReference type="InterPro" id="IPR011009">
    <property type="entry name" value="Kinase-like_dom_sf"/>
</dbReference>
<dbReference type="SUPFAM" id="SSF50370">
    <property type="entry name" value="Ricin B-like lectins"/>
    <property type="match status" value="1"/>
</dbReference>
<dbReference type="PROSITE" id="PS00108">
    <property type="entry name" value="PROTEIN_KINASE_ST"/>
    <property type="match status" value="1"/>
</dbReference>
<feature type="compositionally biased region" description="Acidic residues" evidence="8">
    <location>
        <begin position="571"/>
        <end position="587"/>
    </location>
</feature>
<feature type="binding site" evidence="7">
    <location>
        <position position="46"/>
    </location>
    <ligand>
        <name>ATP</name>
        <dbReference type="ChEBI" id="CHEBI:30616"/>
    </ligand>
</feature>
<keyword evidence="3" id="KW-0808">Transferase</keyword>
<evidence type="ECO:0000256" key="2">
    <source>
        <dbReference type="ARBA" id="ARBA00022527"/>
    </source>
</evidence>
<feature type="region of interest" description="Disordered" evidence="8">
    <location>
        <begin position="326"/>
        <end position="372"/>
    </location>
</feature>
<dbReference type="InterPro" id="IPR008271">
    <property type="entry name" value="Ser/Thr_kinase_AS"/>
</dbReference>
<evidence type="ECO:0000256" key="8">
    <source>
        <dbReference type="SAM" id="MobiDB-lite"/>
    </source>
</evidence>
<evidence type="ECO:0000259" key="9">
    <source>
        <dbReference type="PROSITE" id="PS50011"/>
    </source>
</evidence>
<feature type="compositionally biased region" description="Pro residues" evidence="8">
    <location>
        <begin position="727"/>
        <end position="745"/>
    </location>
</feature>
<dbReference type="Gene3D" id="3.30.200.20">
    <property type="entry name" value="Phosphorylase Kinase, domain 1"/>
    <property type="match status" value="1"/>
</dbReference>
<evidence type="ECO:0000256" key="6">
    <source>
        <dbReference type="ARBA" id="ARBA00022840"/>
    </source>
</evidence>
<feature type="compositionally biased region" description="Pro residues" evidence="8">
    <location>
        <begin position="554"/>
        <end position="570"/>
    </location>
</feature>
<dbReference type="SMART" id="SM00220">
    <property type="entry name" value="S_TKc"/>
    <property type="match status" value="1"/>
</dbReference>
<evidence type="ECO:0000313" key="10">
    <source>
        <dbReference type="EMBL" id="GAA2063415.1"/>
    </source>
</evidence>
<feature type="compositionally biased region" description="Low complexity" evidence="8">
    <location>
        <begin position="342"/>
        <end position="352"/>
    </location>
</feature>
<sequence>MGNRIMWGEGTVLAGRYELRRRIGGGSMGDVWQAQDTVLSRLVAVKILLPALLDDPGFAARFQTEARVLAALNHPGIVSVHDYGETTDPRTAFLVMELITGRPLSDLLDDSAPLSEAATLTLVSQTLDALQAAHDQGIVHRDVKPANLMLRGGSVVVTDFGVARTADARRLTTADMVLGTAVYAAPEQARHSAVTAAADQYSVGVIAYECLTGAPPFDGDTPLGIMMKHLQEPVPPLPDTVAAPLRDLVLRALAKDPAERFGSAKEMAETARRIAARAASEARIGLKEDSFRAGVGLEADLAAPEGAAEGLSDRDFVSFTVLAKGEAQEPEDAEEAEESKEAGPTGAGEAAPSDGDSWEITPTWASYGVGTPTSGSTDWASFTVRPEAESQQAAEAPSASADGDTAGTVPLPDENEVGTVPLPDGEAESAAGAGAGAAERPGRLVREDSFTAGLAHLDDEQAEVLAAGPAAPKSGRFRRKGRDAAAASASVPEPGSAAVSIPAQDPAEEQASAEASDPAPEQADSDPVQEEQDPSDPAPEQALSDPGQEEEPSDPPPSASEPDPPAPAPEPDPEPDPDPEPEPEPDPEPAAPQKHRSAREDSFTAGVGIASPDTGSVATDPRERESELLDSPALNHRPRTLVFSGVAALVAAVVAAAVVYPLARSDSAASAASAASVSSSAGSGATMGPTGTPSVGAVVSPSAGSVPGSVPSGASTSIPSGASGSPAPMPAPPSSPGLTAPPPPVSVSVSTSQVSKSAAASSHPSGTANPPPSTVGPTKAPSSPPSSAPVSSAQPPPPPPTTVVQRRTGMLTNVGDGGAIDVYGNSTGAPIYTDGSTLGVQGTSNRQGQTFQMTATTVGGQTTYQFGDGLDTNQMIQADGGGKIVLYHCSCGDAGQVWWLSRDSAMPSGAYYVHSSRYGDCLTDNGMGADVSLKPCTSGSKAQQWYLP</sequence>
<evidence type="ECO:0000256" key="7">
    <source>
        <dbReference type="PROSITE-ProRule" id="PRU10141"/>
    </source>
</evidence>
<comment type="caution">
    <text evidence="10">The sequence shown here is derived from an EMBL/GenBank/DDBJ whole genome shotgun (WGS) entry which is preliminary data.</text>
</comment>
<dbReference type="InterPro" id="IPR000772">
    <property type="entry name" value="Ricin_B_lectin"/>
</dbReference>
<protein>
    <recommendedName>
        <fullName evidence="1">non-specific serine/threonine protein kinase</fullName>
        <ecNumber evidence="1">2.7.11.1</ecNumber>
    </recommendedName>
</protein>
<dbReference type="InterPro" id="IPR017441">
    <property type="entry name" value="Protein_kinase_ATP_BS"/>
</dbReference>
<proteinExistence type="predicted"/>
<dbReference type="InterPro" id="IPR035992">
    <property type="entry name" value="Ricin_B-like_lectins"/>
</dbReference>